<proteinExistence type="predicted"/>
<feature type="signal peptide" evidence="2">
    <location>
        <begin position="1"/>
        <end position="22"/>
    </location>
</feature>
<dbReference type="PANTHER" id="PTHR38038:SF1">
    <property type="entry name" value="PENICILLIN-BINDING PROTEIN ACTIVATOR LPOA"/>
    <property type="match status" value="1"/>
</dbReference>
<feature type="chain" id="PRO_5015607994" evidence="2">
    <location>
        <begin position="23"/>
        <end position="311"/>
    </location>
</feature>
<protein>
    <submittedName>
        <fullName evidence="3">Penicillin-binding protein activator LpoA</fullName>
    </submittedName>
</protein>
<dbReference type="GO" id="GO:0030234">
    <property type="term" value="F:enzyme regulator activity"/>
    <property type="evidence" value="ECO:0007669"/>
    <property type="project" value="TreeGrafter"/>
</dbReference>
<dbReference type="InParanoid" id="A0A2U3MVC7"/>
<dbReference type="InterPro" id="IPR007443">
    <property type="entry name" value="LpoA"/>
</dbReference>
<accession>A0A2U3MVC7</accession>
<organism evidence="3 4">
    <name type="scientific">Acinetobacter stercoris</name>
    <dbReference type="NCBI Taxonomy" id="2126983"/>
    <lineage>
        <taxon>Bacteria</taxon>
        <taxon>Pseudomonadati</taxon>
        <taxon>Pseudomonadota</taxon>
        <taxon>Gammaproteobacteria</taxon>
        <taxon>Moraxellales</taxon>
        <taxon>Moraxellaceae</taxon>
        <taxon>Acinetobacter</taxon>
    </lineage>
</organism>
<dbReference type="Pfam" id="PF04348">
    <property type="entry name" value="LppC"/>
    <property type="match status" value="2"/>
</dbReference>
<keyword evidence="2" id="KW-0732">Signal</keyword>
<dbReference type="AlphaFoldDB" id="A0A2U3MVC7"/>
<dbReference type="EMBL" id="OOGT01000015">
    <property type="protein sequence ID" value="SPL69381.1"/>
    <property type="molecule type" value="Genomic_DNA"/>
</dbReference>
<dbReference type="Gene3D" id="3.40.50.2300">
    <property type="match status" value="2"/>
</dbReference>
<reference evidence="4" key="1">
    <citation type="submission" date="2018-03" db="EMBL/GenBank/DDBJ databases">
        <authorList>
            <person name="Blom J."/>
        </authorList>
    </citation>
    <scope>NUCLEOTIDE SEQUENCE [LARGE SCALE GENOMIC DNA]</scope>
    <source>
        <strain evidence="4">KPC-SM-21</strain>
    </source>
</reference>
<evidence type="ECO:0000313" key="4">
    <source>
        <dbReference type="Proteomes" id="UP000245974"/>
    </source>
</evidence>
<name>A0A2U3MVC7_9GAMM</name>
<keyword evidence="1" id="KW-0472">Membrane</keyword>
<evidence type="ECO:0000256" key="1">
    <source>
        <dbReference type="ARBA" id="ARBA00023136"/>
    </source>
</evidence>
<sequence>MIIKKRSVLAVIMCSVVYQAHADVLVILPESGPLARAGLSVKQGFTRSYQSSHNITRIKFVDETSASIPKLLKKNITRKTNFVVGPLTPDHVEQLIKTNPKIKVLALNQNSREHRNVLQFSLSKFEDAKALAGVISKDKIEQLYVYREENSKNETEQFLLAYMGQSPTKVQIVDKLPRKLKKNEGVLFLGKYEWLMAIDKLPKKRIYIQPISIEENKPLPIGVKFCDLPALYEKPWKEKLQAYQMEPTSYAYKRLIAFGADAWQITEHSLDFSQSNRMIFNGMTGNILIENNQIQRAPHCYEQTRWALKVL</sequence>
<dbReference type="OrthoDB" id="6708821at2"/>
<evidence type="ECO:0000256" key="2">
    <source>
        <dbReference type="SAM" id="SignalP"/>
    </source>
</evidence>
<dbReference type="SUPFAM" id="SSF53822">
    <property type="entry name" value="Periplasmic binding protein-like I"/>
    <property type="match status" value="1"/>
</dbReference>
<dbReference type="RefSeq" id="WP_121972918.1">
    <property type="nucleotide sequence ID" value="NZ_OOGT01000015.1"/>
</dbReference>
<dbReference type="GO" id="GO:0031241">
    <property type="term" value="C:periplasmic side of cell outer membrane"/>
    <property type="evidence" value="ECO:0007669"/>
    <property type="project" value="TreeGrafter"/>
</dbReference>
<evidence type="ECO:0000313" key="3">
    <source>
        <dbReference type="EMBL" id="SPL69381.1"/>
    </source>
</evidence>
<dbReference type="InterPro" id="IPR028082">
    <property type="entry name" value="Peripla_BP_I"/>
</dbReference>
<gene>
    <name evidence="3" type="primary">lpoA</name>
    <name evidence="3" type="ORF">KPC_0559</name>
</gene>
<dbReference type="Proteomes" id="UP000245974">
    <property type="component" value="Unassembled WGS sequence"/>
</dbReference>
<keyword evidence="4" id="KW-1185">Reference proteome</keyword>
<dbReference type="GO" id="GO:0009252">
    <property type="term" value="P:peptidoglycan biosynthetic process"/>
    <property type="evidence" value="ECO:0007669"/>
    <property type="project" value="TreeGrafter"/>
</dbReference>
<dbReference type="PANTHER" id="PTHR38038">
    <property type="entry name" value="PENICILLIN-BINDING PROTEIN ACTIVATOR LPOA"/>
    <property type="match status" value="1"/>
</dbReference>